<reference evidence="1" key="1">
    <citation type="submission" date="2019-06" db="EMBL/GenBank/DDBJ databases">
        <title>Complete genome sequence of Methanobrevibacter arboriphilus strain SA.</title>
        <authorList>
            <person name="Asakawa S."/>
        </authorList>
    </citation>
    <scope>NUCLEOTIDE SEQUENCE</scope>
    <source>
        <strain evidence="1">SA</strain>
    </source>
</reference>
<dbReference type="EMBL" id="AP019779">
    <property type="protein sequence ID" value="BBL61536.1"/>
    <property type="molecule type" value="Genomic_DNA"/>
</dbReference>
<gene>
    <name evidence="1" type="ORF">MarbSA_05760</name>
</gene>
<organism evidence="1 2">
    <name type="scientific">Methanobrevibacter arboriphilus</name>
    <dbReference type="NCBI Taxonomy" id="39441"/>
    <lineage>
        <taxon>Archaea</taxon>
        <taxon>Methanobacteriati</taxon>
        <taxon>Methanobacteriota</taxon>
        <taxon>Methanomada group</taxon>
        <taxon>Methanobacteria</taxon>
        <taxon>Methanobacteriales</taxon>
        <taxon>Methanobacteriaceae</taxon>
        <taxon>Methanobrevibacter</taxon>
    </lineage>
</organism>
<dbReference type="Proteomes" id="UP000825015">
    <property type="component" value="Chromosome"/>
</dbReference>
<name>A0ACA8R1Y6_METAZ</name>
<evidence type="ECO:0000313" key="1">
    <source>
        <dbReference type="EMBL" id="BBL61536.1"/>
    </source>
</evidence>
<evidence type="ECO:0000313" key="2">
    <source>
        <dbReference type="Proteomes" id="UP000825015"/>
    </source>
</evidence>
<accession>A0ACA8R1Y6</accession>
<sequence length="60" mass="7135">MSPEELNELKLLLDEGNTDKAIGKCLDYSEGTIQRNRLNIFKIKRYKNRKEELKHETIRT</sequence>
<protein>
    <submittedName>
        <fullName evidence="1">Uncharacterized protein</fullName>
    </submittedName>
</protein>
<proteinExistence type="predicted"/>
<keyword evidence="2" id="KW-1185">Reference proteome</keyword>